<keyword evidence="5 9" id="KW-1133">Transmembrane helix</keyword>
<dbReference type="EMBL" id="JAFBCL010000001">
    <property type="protein sequence ID" value="MBM7813555.1"/>
    <property type="molecule type" value="Genomic_DNA"/>
</dbReference>
<evidence type="ECO:0000256" key="2">
    <source>
        <dbReference type="ARBA" id="ARBA00022475"/>
    </source>
</evidence>
<dbReference type="PROSITE" id="PS51779">
    <property type="entry name" value="POTRA"/>
    <property type="match status" value="1"/>
</dbReference>
<dbReference type="Gene3D" id="3.10.20.310">
    <property type="entry name" value="membrane protein fhac"/>
    <property type="match status" value="1"/>
</dbReference>
<organism evidence="12 13">
    <name type="scientific">Saccharothrix algeriensis</name>
    <dbReference type="NCBI Taxonomy" id="173560"/>
    <lineage>
        <taxon>Bacteria</taxon>
        <taxon>Bacillati</taxon>
        <taxon>Actinomycetota</taxon>
        <taxon>Actinomycetes</taxon>
        <taxon>Pseudonocardiales</taxon>
        <taxon>Pseudonocardiaceae</taxon>
        <taxon>Saccharothrix</taxon>
    </lineage>
</organism>
<sequence length="242" mass="25375">MSTQTARHRPATAQRRRPSGRGGPSRRTVLRRRAVAVLVLVAVTAVVVAVWFTPLLGVREVEVLGTADLTADQVRAAAAVEPGTPLVRLDVERVAERVRALPRVAAVAVERSLPGTVRLTVQERKPVAVVVRGDGAHLVDATGLDYAVVPQAPGSLPELKAEPAGTPAAVAVVTGLPEELRREVLTVSATTGADVKLALTGGREVRWGSAADTPRKAAVVQVLMTREGTVFDVSSPELPAVS</sequence>
<dbReference type="Proteomes" id="UP001195724">
    <property type="component" value="Unassembled WGS sequence"/>
</dbReference>
<protein>
    <submittedName>
        <fullName evidence="11">Cell division protein FtsQ</fullName>
    </submittedName>
    <submittedName>
        <fullName evidence="12">FtsQ-type POTRA domain-containing protein</fullName>
    </submittedName>
</protein>
<keyword evidence="4 9" id="KW-0812">Transmembrane</keyword>
<keyword evidence="14" id="KW-1185">Reference proteome</keyword>
<evidence type="ECO:0000313" key="12">
    <source>
        <dbReference type="EMBL" id="QTR02053.1"/>
    </source>
</evidence>
<feature type="compositionally biased region" description="Basic residues" evidence="8">
    <location>
        <begin position="1"/>
        <end position="19"/>
    </location>
</feature>
<keyword evidence="3 11" id="KW-0132">Cell division</keyword>
<evidence type="ECO:0000256" key="9">
    <source>
        <dbReference type="SAM" id="Phobius"/>
    </source>
</evidence>
<evidence type="ECO:0000313" key="13">
    <source>
        <dbReference type="Proteomes" id="UP000671828"/>
    </source>
</evidence>
<feature type="transmembrane region" description="Helical" evidence="9">
    <location>
        <begin position="34"/>
        <end position="52"/>
    </location>
</feature>
<dbReference type="RefSeq" id="WP_204844174.1">
    <property type="nucleotide sequence ID" value="NZ_JAFBCL010000001.1"/>
</dbReference>
<evidence type="ECO:0000256" key="6">
    <source>
        <dbReference type="ARBA" id="ARBA00023136"/>
    </source>
</evidence>
<reference evidence="11 14" key="1">
    <citation type="submission" date="2021-01" db="EMBL/GenBank/DDBJ databases">
        <title>Sequencing the genomes of 1000 actinobacteria strains.</title>
        <authorList>
            <person name="Klenk H.-P."/>
        </authorList>
    </citation>
    <scope>NUCLEOTIDE SEQUENCE [LARGE SCALE GENOMIC DNA]</scope>
    <source>
        <strain evidence="11 14">DSM 44581</strain>
    </source>
</reference>
<evidence type="ECO:0000313" key="11">
    <source>
        <dbReference type="EMBL" id="MBM7813555.1"/>
    </source>
</evidence>
<evidence type="ECO:0000256" key="5">
    <source>
        <dbReference type="ARBA" id="ARBA00022989"/>
    </source>
</evidence>
<dbReference type="GO" id="GO:0051301">
    <property type="term" value="P:cell division"/>
    <property type="evidence" value="ECO:0007669"/>
    <property type="project" value="UniProtKB-KW"/>
</dbReference>
<dbReference type="AlphaFoldDB" id="A0A8T8HU19"/>
<evidence type="ECO:0000256" key="4">
    <source>
        <dbReference type="ARBA" id="ARBA00022692"/>
    </source>
</evidence>
<dbReference type="InterPro" id="IPR013685">
    <property type="entry name" value="POTRA_FtsQ_type"/>
</dbReference>
<evidence type="ECO:0000256" key="1">
    <source>
        <dbReference type="ARBA" id="ARBA00004370"/>
    </source>
</evidence>
<comment type="subcellular location">
    <subcellularLocation>
        <location evidence="1">Membrane</location>
    </subcellularLocation>
</comment>
<evidence type="ECO:0000256" key="7">
    <source>
        <dbReference type="ARBA" id="ARBA00023306"/>
    </source>
</evidence>
<dbReference type="PANTHER" id="PTHR37820">
    <property type="entry name" value="CELL DIVISION PROTEIN DIVIB"/>
    <property type="match status" value="1"/>
</dbReference>
<dbReference type="PANTHER" id="PTHR37820:SF1">
    <property type="entry name" value="CELL DIVISION PROTEIN FTSQ"/>
    <property type="match status" value="1"/>
</dbReference>
<gene>
    <name evidence="12" type="ORF">J7S33_22880</name>
    <name evidence="11" type="ORF">JOE68_004420</name>
</gene>
<dbReference type="GO" id="GO:0005886">
    <property type="term" value="C:plasma membrane"/>
    <property type="evidence" value="ECO:0007669"/>
    <property type="project" value="TreeGrafter"/>
</dbReference>
<keyword evidence="7" id="KW-0131">Cell cycle</keyword>
<evidence type="ECO:0000313" key="14">
    <source>
        <dbReference type="Proteomes" id="UP001195724"/>
    </source>
</evidence>
<feature type="region of interest" description="Disordered" evidence="8">
    <location>
        <begin position="1"/>
        <end position="26"/>
    </location>
</feature>
<keyword evidence="2" id="KW-1003">Cell membrane</keyword>
<accession>A0A8T8HU19</accession>
<evidence type="ECO:0000256" key="8">
    <source>
        <dbReference type="SAM" id="MobiDB-lite"/>
    </source>
</evidence>
<evidence type="ECO:0000256" key="3">
    <source>
        <dbReference type="ARBA" id="ARBA00022618"/>
    </source>
</evidence>
<keyword evidence="6 9" id="KW-0472">Membrane</keyword>
<feature type="domain" description="POTRA" evidence="10">
    <location>
        <begin position="56"/>
        <end position="124"/>
    </location>
</feature>
<evidence type="ECO:0000259" key="10">
    <source>
        <dbReference type="PROSITE" id="PS51779"/>
    </source>
</evidence>
<dbReference type="Proteomes" id="UP000671828">
    <property type="component" value="Chromosome"/>
</dbReference>
<proteinExistence type="predicted"/>
<name>A0A8T8HU19_9PSEU</name>
<dbReference type="InterPro" id="IPR034746">
    <property type="entry name" value="POTRA"/>
</dbReference>
<dbReference type="InterPro" id="IPR050487">
    <property type="entry name" value="FtsQ_DivIB"/>
</dbReference>
<reference evidence="12" key="2">
    <citation type="submission" date="2021-04" db="EMBL/GenBank/DDBJ databases">
        <title>Saccharothrix algeriensis WGS.</title>
        <authorList>
            <person name="Stuskova K."/>
            <person name="Hakalova E."/>
            <person name="Tebbal A.B."/>
            <person name="Eichmeier A."/>
        </authorList>
    </citation>
    <scope>NUCLEOTIDE SEQUENCE</scope>
    <source>
        <strain evidence="12">NRRL B-24137</strain>
    </source>
</reference>
<dbReference type="EMBL" id="CP072788">
    <property type="protein sequence ID" value="QTR02053.1"/>
    <property type="molecule type" value="Genomic_DNA"/>
</dbReference>
<dbReference type="Pfam" id="PF08478">
    <property type="entry name" value="POTRA_1"/>
    <property type="match status" value="1"/>
</dbReference>